<reference evidence="1" key="1">
    <citation type="submission" date="2015-12" db="EMBL/GenBank/DDBJ databases">
        <title>Gene expression during late stages of embryo sac development: a critical building block for successful pollen-pistil interactions.</title>
        <authorList>
            <person name="Liu Y."/>
            <person name="Joly V."/>
            <person name="Sabar M."/>
            <person name="Matton D.P."/>
        </authorList>
    </citation>
    <scope>NUCLEOTIDE SEQUENCE</scope>
</reference>
<sequence>MGSIYSNLSIYIKSALIFYGKEIIQSLHIDLKIYHNRSKSLADYITLIMGRIIINNLRKIKPYPNSKANLNK</sequence>
<protein>
    <submittedName>
        <fullName evidence="1">Putative ovule protein</fullName>
    </submittedName>
</protein>
<organism evidence="1">
    <name type="scientific">Solanum chacoense</name>
    <name type="common">Chaco potato</name>
    <dbReference type="NCBI Taxonomy" id="4108"/>
    <lineage>
        <taxon>Eukaryota</taxon>
        <taxon>Viridiplantae</taxon>
        <taxon>Streptophyta</taxon>
        <taxon>Embryophyta</taxon>
        <taxon>Tracheophyta</taxon>
        <taxon>Spermatophyta</taxon>
        <taxon>Magnoliopsida</taxon>
        <taxon>eudicotyledons</taxon>
        <taxon>Gunneridae</taxon>
        <taxon>Pentapetalae</taxon>
        <taxon>asterids</taxon>
        <taxon>lamiids</taxon>
        <taxon>Solanales</taxon>
        <taxon>Solanaceae</taxon>
        <taxon>Solanoideae</taxon>
        <taxon>Solaneae</taxon>
        <taxon>Solanum</taxon>
    </lineage>
</organism>
<name>A0A0V0INM1_SOLCH</name>
<dbReference type="AlphaFoldDB" id="A0A0V0INM1"/>
<evidence type="ECO:0000313" key="1">
    <source>
        <dbReference type="EMBL" id="JAP34191.1"/>
    </source>
</evidence>
<proteinExistence type="predicted"/>
<dbReference type="EMBL" id="GEDG01004233">
    <property type="protein sequence ID" value="JAP34191.1"/>
    <property type="molecule type" value="Transcribed_RNA"/>
</dbReference>
<accession>A0A0V0INM1</accession>